<keyword evidence="1 4" id="KW-0489">Methyltransferase</keyword>
<dbReference type="Pfam" id="PF10294">
    <property type="entry name" value="Methyltransf_16"/>
    <property type="match status" value="1"/>
</dbReference>
<evidence type="ECO:0000256" key="3">
    <source>
        <dbReference type="SAM" id="MobiDB-lite"/>
    </source>
</evidence>
<dbReference type="GO" id="GO:0008168">
    <property type="term" value="F:methyltransferase activity"/>
    <property type="evidence" value="ECO:0007669"/>
    <property type="project" value="UniProtKB-KW"/>
</dbReference>
<name>A0A7K6BE79_UPUEP</name>
<dbReference type="InterPro" id="IPR029063">
    <property type="entry name" value="SAM-dependent_MTases_sf"/>
</dbReference>
<organism evidence="4 5">
    <name type="scientific">Upupa epops</name>
    <name type="common">Eurasian hoopoe</name>
    <dbReference type="NCBI Taxonomy" id="57439"/>
    <lineage>
        <taxon>Eukaryota</taxon>
        <taxon>Metazoa</taxon>
        <taxon>Chordata</taxon>
        <taxon>Craniata</taxon>
        <taxon>Vertebrata</taxon>
        <taxon>Euteleostomi</taxon>
        <taxon>Archelosauria</taxon>
        <taxon>Archosauria</taxon>
        <taxon>Dinosauria</taxon>
        <taxon>Saurischia</taxon>
        <taxon>Theropoda</taxon>
        <taxon>Coelurosauria</taxon>
        <taxon>Aves</taxon>
        <taxon>Neognathae</taxon>
        <taxon>Neoaves</taxon>
        <taxon>Telluraves</taxon>
        <taxon>Coraciimorphae</taxon>
        <taxon>Bucerotiformes</taxon>
        <taxon>Upupidae</taxon>
        <taxon>Upupa</taxon>
    </lineage>
</organism>
<accession>A0A7K6BE79</accession>
<comment type="caution">
    <text evidence="4">The sequence shown here is derived from an EMBL/GenBank/DDBJ whole genome shotgun (WGS) entry which is preliminary data.</text>
</comment>
<feature type="non-terminal residue" evidence="4">
    <location>
        <position position="1"/>
    </location>
</feature>
<gene>
    <name evidence="4" type="primary">Eef1akmt3</name>
    <name evidence="4" type="ORF">UPUEPO_R14852</name>
</gene>
<dbReference type="PANTHER" id="PTHR14614">
    <property type="entry name" value="HEPATOCELLULAR CARCINOMA-ASSOCIATED ANTIGEN"/>
    <property type="match status" value="1"/>
</dbReference>
<dbReference type="InterPro" id="IPR019410">
    <property type="entry name" value="Methyltransf_16"/>
</dbReference>
<dbReference type="GO" id="GO:0032991">
    <property type="term" value="C:protein-containing complex"/>
    <property type="evidence" value="ECO:0007669"/>
    <property type="project" value="TreeGrafter"/>
</dbReference>
<dbReference type="Proteomes" id="UP000544127">
    <property type="component" value="Unassembled WGS sequence"/>
</dbReference>
<reference evidence="4 5" key="1">
    <citation type="submission" date="2019-09" db="EMBL/GenBank/DDBJ databases">
        <title>Bird 10,000 Genomes (B10K) Project - Family phase.</title>
        <authorList>
            <person name="Zhang G."/>
        </authorList>
    </citation>
    <scope>NUCLEOTIDE SEQUENCE [LARGE SCALE GENOMIC DNA]</scope>
    <source>
        <strain evidence="4">B10K-DU-012-37</strain>
    </source>
</reference>
<dbReference type="PANTHER" id="PTHR14614:SF5">
    <property type="entry name" value="EEF1A LYSINE METHYLTRANSFERASE 3"/>
    <property type="match status" value="1"/>
</dbReference>
<evidence type="ECO:0000313" key="5">
    <source>
        <dbReference type="Proteomes" id="UP000544127"/>
    </source>
</evidence>
<keyword evidence="4" id="KW-0808">Transferase</keyword>
<dbReference type="GO" id="GO:0032259">
    <property type="term" value="P:methylation"/>
    <property type="evidence" value="ECO:0007669"/>
    <property type="project" value="UniProtKB-KW"/>
</dbReference>
<evidence type="ECO:0000313" key="4">
    <source>
        <dbReference type="EMBL" id="NWV00616.1"/>
    </source>
</evidence>
<sequence length="238" mass="26142">VGVGVGQWAAEEEVETEEEAEAEAALRSVFPRDPELFADAFPVRRQFQFCGRSLRIVQRHGPGLGTAGAVWEAVRGEEGQREGRRSGDVTITDQPVALEQIRENVGLNFPGWGQGAPRVQALRWGLDQGSFPGGGFEVILGSDIVYDPASFVPLLRTLRHLCGPSSLALLSVPVRGGDRGSRYFFNHMVPPHFMVQLLQREPQNEIEIYGLSWKGEPLNKKKDPGGGGSLEEWEGEQP</sequence>
<evidence type="ECO:0000256" key="2">
    <source>
        <dbReference type="ARBA" id="ARBA00022691"/>
    </source>
</evidence>
<dbReference type="AlphaFoldDB" id="A0A7K6BE79"/>
<keyword evidence="5" id="KW-1185">Reference proteome</keyword>
<dbReference type="SUPFAM" id="SSF53335">
    <property type="entry name" value="S-adenosyl-L-methionine-dependent methyltransferases"/>
    <property type="match status" value="1"/>
</dbReference>
<evidence type="ECO:0000256" key="1">
    <source>
        <dbReference type="ARBA" id="ARBA00022603"/>
    </source>
</evidence>
<dbReference type="EMBL" id="VZRI01013017">
    <property type="protein sequence ID" value="NWV00616.1"/>
    <property type="molecule type" value="Genomic_DNA"/>
</dbReference>
<keyword evidence="2" id="KW-0949">S-adenosyl-L-methionine</keyword>
<feature type="region of interest" description="Disordered" evidence="3">
    <location>
        <begin position="215"/>
        <end position="238"/>
    </location>
</feature>
<feature type="non-terminal residue" evidence="4">
    <location>
        <position position="238"/>
    </location>
</feature>
<protein>
    <submittedName>
        <fullName evidence="4">EFMT3 methyltransferase</fullName>
    </submittedName>
</protein>
<dbReference type="GO" id="GO:0005829">
    <property type="term" value="C:cytosol"/>
    <property type="evidence" value="ECO:0007669"/>
    <property type="project" value="TreeGrafter"/>
</dbReference>
<dbReference type="Gene3D" id="3.40.50.150">
    <property type="entry name" value="Vaccinia Virus protein VP39"/>
    <property type="match status" value="1"/>
</dbReference>
<proteinExistence type="predicted"/>
<dbReference type="OrthoDB" id="413520at2759"/>